<keyword evidence="3" id="KW-1185">Reference proteome</keyword>
<proteinExistence type="predicted"/>
<reference evidence="2 3" key="1">
    <citation type="submission" date="2023-09" db="EMBL/GenBank/DDBJ databases">
        <title>Whole genome shotgun sequencing (WGS) of Bosea sp. ZW T0_25, isolated from stored onions (Allium cepa).</title>
        <authorList>
            <person name="Stoll D.A."/>
            <person name="Huch M."/>
        </authorList>
    </citation>
    <scope>NUCLEOTIDE SEQUENCE [LARGE SCALE GENOMIC DNA]</scope>
    <source>
        <strain evidence="2 3">ZW T0_25</strain>
    </source>
</reference>
<feature type="region of interest" description="Disordered" evidence="1">
    <location>
        <begin position="263"/>
        <end position="290"/>
    </location>
</feature>
<dbReference type="EMBL" id="JAWDID010000083">
    <property type="protein sequence ID" value="MDU0343740.1"/>
    <property type="molecule type" value="Genomic_DNA"/>
</dbReference>
<evidence type="ECO:0000313" key="2">
    <source>
        <dbReference type="EMBL" id="MDU0343740.1"/>
    </source>
</evidence>
<protein>
    <submittedName>
        <fullName evidence="2">Uncharacterized protein</fullName>
    </submittedName>
</protein>
<name>A0ABU3SH78_9HYPH</name>
<evidence type="ECO:0000256" key="1">
    <source>
        <dbReference type="SAM" id="MobiDB-lite"/>
    </source>
</evidence>
<comment type="caution">
    <text evidence="2">The sequence shown here is derived from an EMBL/GenBank/DDBJ whole genome shotgun (WGS) entry which is preliminary data.</text>
</comment>
<dbReference type="RefSeq" id="WP_316021439.1">
    <property type="nucleotide sequence ID" value="NZ_JAWDID010000083.1"/>
</dbReference>
<dbReference type="Proteomes" id="UP001254257">
    <property type="component" value="Unassembled WGS sequence"/>
</dbReference>
<sequence length="351" mass="37594">MAGLAALFSPLNLLAGLGFLAAGFAVWQFATFREEGPVTAASVAASWNNSIAKLGIIPVFPPEEDLHVGDVWAVVEDADDNQAILGKAVRIAHLNLREDMKREAGFRRPTFSATAELEDGKKIRRQDSYEVVQTEPSEKIRLSLALFPGITITKSTQAAGILDRIGLNLGIASGRVEAESIKIPVSETYGLSAGTAAARLELWCKDPATELYCRDEFLRRVMAFTVSEGVLATKDGAYVAKIQLRLVLRVFMTREIEHRRARDVSLSGSARASGPSAEPPAGSSDPSAPAEARIKALESRVSALLSGGAGATYARVDGNELAMNQILERPVVFGFRAVTTFVKPSAPGEGR</sequence>
<evidence type="ECO:0000313" key="3">
    <source>
        <dbReference type="Proteomes" id="UP001254257"/>
    </source>
</evidence>
<accession>A0ABU3SH78</accession>
<gene>
    <name evidence="2" type="ORF">RKE40_27980</name>
</gene>
<organism evidence="2 3">
    <name type="scientific">Bosea rubneri</name>
    <dbReference type="NCBI Taxonomy" id="3075434"/>
    <lineage>
        <taxon>Bacteria</taxon>
        <taxon>Pseudomonadati</taxon>
        <taxon>Pseudomonadota</taxon>
        <taxon>Alphaproteobacteria</taxon>
        <taxon>Hyphomicrobiales</taxon>
        <taxon>Boseaceae</taxon>
        <taxon>Bosea</taxon>
    </lineage>
</organism>
<feature type="compositionally biased region" description="Low complexity" evidence="1">
    <location>
        <begin position="267"/>
        <end position="290"/>
    </location>
</feature>